<comment type="function">
    <text evidence="8">The phosphoenolpyruvate-dependent sugar phosphotransferase system (PTS), a major carbohydrate active -transport system, catalyzes the phosphorylation of incoming sugar substrates concomitant with their translocation across the cell membrane.</text>
</comment>
<keyword evidence="3 8" id="KW-1003">Cell membrane</keyword>
<sequence>MDKMIQFLEKYFIPVAGKIGAQRHLVAIRDGFMVIMPLIIAGALAVLFNNFPIDGWPKWLADNGYNAIAGNIWTGSFAIMGLLIAGTVAYNLAKGYGVDGMSAAALSIGVFVIFSPLTGNDTFGIQFSYLGAQGLFVALFVAIFVTEIFRFLIQKNFTIKMPDGVPPAVARSFAALLPGMAVLLIAGLAQYFIATSGGNVFTWVFTTIQQPLQGFGDSLPALLLIAFLNHFLWFFGLHGSNILGGLIDPIYLPLIEENIKVFGETGNAADVPNLVTKQLLDAFVYMGGSGTTLALLIAVLIFAKSNQARSVGKLATPSGLFNINEPVMFGFPIVLNPMMLVPFILTPLVLSLTSYFAISWGWVSKTVAIAPWTAPPIMSGWIVTGGDVMGIVLQVVNLAIAVLLYVPFVIAADKQMQRAEATAQKTGA</sequence>
<dbReference type="EMBL" id="BMFK01000004">
    <property type="protein sequence ID" value="GGE81524.1"/>
    <property type="molecule type" value="Genomic_DNA"/>
</dbReference>
<keyword evidence="4 8" id="KW-0762">Sugar transport</keyword>
<evidence type="ECO:0000313" key="12">
    <source>
        <dbReference type="Proteomes" id="UP000605259"/>
    </source>
</evidence>
<evidence type="ECO:0000256" key="4">
    <source>
        <dbReference type="ARBA" id="ARBA00022597"/>
    </source>
</evidence>
<feature type="transmembrane region" description="Helical" evidence="9">
    <location>
        <begin position="32"/>
        <end position="52"/>
    </location>
</feature>
<comment type="subcellular location">
    <subcellularLocation>
        <location evidence="1">Cell membrane</location>
        <topology evidence="1">Multi-pass membrane protein</topology>
    </subcellularLocation>
</comment>
<dbReference type="InterPro" id="IPR051088">
    <property type="entry name" value="PTS_Sugar-EIIC/EIIB"/>
</dbReference>
<dbReference type="PANTHER" id="PTHR33989">
    <property type="match status" value="1"/>
</dbReference>
<feature type="transmembrane region" description="Helical" evidence="9">
    <location>
        <begin position="100"/>
        <end position="118"/>
    </location>
</feature>
<evidence type="ECO:0000259" key="10">
    <source>
        <dbReference type="PROSITE" id="PS51105"/>
    </source>
</evidence>
<dbReference type="PIRSF" id="PIRSF006351">
    <property type="entry name" value="PTS_EIIC-Cellobiose"/>
    <property type="match status" value="1"/>
</dbReference>
<evidence type="ECO:0000256" key="9">
    <source>
        <dbReference type="SAM" id="Phobius"/>
    </source>
</evidence>
<dbReference type="GO" id="GO:1901264">
    <property type="term" value="P:carbohydrate derivative transport"/>
    <property type="evidence" value="ECO:0007669"/>
    <property type="project" value="TreeGrafter"/>
</dbReference>
<evidence type="ECO:0000256" key="6">
    <source>
        <dbReference type="ARBA" id="ARBA00022989"/>
    </source>
</evidence>
<dbReference type="GO" id="GO:0008982">
    <property type="term" value="F:protein-N(PI)-phosphohistidine-sugar phosphotransferase activity"/>
    <property type="evidence" value="ECO:0007669"/>
    <property type="project" value="UniProtKB-UniRule"/>
</dbReference>
<feature type="transmembrane region" description="Helical" evidence="9">
    <location>
        <begin position="362"/>
        <end position="382"/>
    </location>
</feature>
<evidence type="ECO:0000256" key="7">
    <source>
        <dbReference type="ARBA" id="ARBA00023136"/>
    </source>
</evidence>
<comment type="caution">
    <text evidence="11">The sequence shown here is derived from an EMBL/GenBank/DDBJ whole genome shotgun (WGS) entry which is preliminary data.</text>
</comment>
<dbReference type="Pfam" id="PF02378">
    <property type="entry name" value="PTS_EIIC"/>
    <property type="match status" value="1"/>
</dbReference>
<feature type="transmembrane region" description="Helical" evidence="9">
    <location>
        <begin position="173"/>
        <end position="193"/>
    </location>
</feature>
<proteinExistence type="predicted"/>
<feature type="transmembrane region" description="Helical" evidence="9">
    <location>
        <begin position="130"/>
        <end position="153"/>
    </location>
</feature>
<dbReference type="InterPro" id="IPR004796">
    <property type="entry name" value="PTS_IIC_cello"/>
</dbReference>
<dbReference type="PANTHER" id="PTHR33989:SF11">
    <property type="entry name" value="LICHENAN PERMEASE IIC COMPONENT"/>
    <property type="match status" value="1"/>
</dbReference>
<dbReference type="InterPro" id="IPR004501">
    <property type="entry name" value="PTS_EIIC_3"/>
</dbReference>
<protein>
    <recommendedName>
        <fullName evidence="8">Permease IIC component</fullName>
    </recommendedName>
</protein>
<dbReference type="AlphaFoldDB" id="A0A917AYK6"/>
<reference evidence="11" key="2">
    <citation type="submission" date="2020-09" db="EMBL/GenBank/DDBJ databases">
        <authorList>
            <person name="Sun Q."/>
            <person name="Zhou Y."/>
        </authorList>
    </citation>
    <scope>NUCLEOTIDE SEQUENCE</scope>
    <source>
        <strain evidence="11">CGMCC 1.12698</strain>
    </source>
</reference>
<dbReference type="GO" id="GO:0009401">
    <property type="term" value="P:phosphoenolpyruvate-dependent sugar phosphotransferase system"/>
    <property type="evidence" value="ECO:0007669"/>
    <property type="project" value="InterPro"/>
</dbReference>
<name>A0A917AYK6_9BACI</name>
<dbReference type="RefSeq" id="WP_188389673.1">
    <property type="nucleotide sequence ID" value="NZ_BMFK01000004.1"/>
</dbReference>
<evidence type="ECO:0000256" key="2">
    <source>
        <dbReference type="ARBA" id="ARBA00022448"/>
    </source>
</evidence>
<evidence type="ECO:0000256" key="8">
    <source>
        <dbReference type="PIRNR" id="PIRNR006351"/>
    </source>
</evidence>
<feature type="transmembrane region" description="Helical" evidence="9">
    <location>
        <begin position="72"/>
        <end position="93"/>
    </location>
</feature>
<evidence type="ECO:0000313" key="11">
    <source>
        <dbReference type="EMBL" id="GGE81524.1"/>
    </source>
</evidence>
<dbReference type="GO" id="GO:0005886">
    <property type="term" value="C:plasma membrane"/>
    <property type="evidence" value="ECO:0007669"/>
    <property type="project" value="UniProtKB-SubCell"/>
</dbReference>
<feature type="transmembrane region" description="Helical" evidence="9">
    <location>
        <begin position="388"/>
        <end position="410"/>
    </location>
</feature>
<feature type="transmembrane region" description="Helical" evidence="9">
    <location>
        <begin position="219"/>
        <end position="237"/>
    </location>
</feature>
<dbReference type="Proteomes" id="UP000605259">
    <property type="component" value="Unassembled WGS sequence"/>
</dbReference>
<evidence type="ECO:0000256" key="3">
    <source>
        <dbReference type="ARBA" id="ARBA00022475"/>
    </source>
</evidence>
<evidence type="ECO:0000256" key="1">
    <source>
        <dbReference type="ARBA" id="ARBA00004651"/>
    </source>
</evidence>
<evidence type="ECO:0000256" key="5">
    <source>
        <dbReference type="ARBA" id="ARBA00022692"/>
    </source>
</evidence>
<keyword evidence="5 9" id="KW-0812">Transmembrane</keyword>
<reference evidence="11" key="1">
    <citation type="journal article" date="2014" name="Int. J. Syst. Evol. Microbiol.">
        <title>Complete genome sequence of Corynebacterium casei LMG S-19264T (=DSM 44701T), isolated from a smear-ripened cheese.</title>
        <authorList>
            <consortium name="US DOE Joint Genome Institute (JGI-PGF)"/>
            <person name="Walter F."/>
            <person name="Albersmeier A."/>
            <person name="Kalinowski J."/>
            <person name="Ruckert C."/>
        </authorList>
    </citation>
    <scope>NUCLEOTIDE SEQUENCE</scope>
    <source>
        <strain evidence="11">CGMCC 1.12698</strain>
    </source>
</reference>
<keyword evidence="12" id="KW-1185">Reference proteome</keyword>
<dbReference type="NCBIfam" id="TIGR00410">
    <property type="entry name" value="lacE"/>
    <property type="match status" value="1"/>
</dbReference>
<gene>
    <name evidence="11" type="primary">celB</name>
    <name evidence="11" type="ORF">GCM10007140_33900</name>
</gene>
<keyword evidence="6 9" id="KW-1133">Transmembrane helix</keyword>
<dbReference type="PROSITE" id="PS51105">
    <property type="entry name" value="PTS_EIIC_TYPE_3"/>
    <property type="match status" value="1"/>
</dbReference>
<organism evidence="11 12">
    <name type="scientific">Priestia taiwanensis</name>
    <dbReference type="NCBI Taxonomy" id="1347902"/>
    <lineage>
        <taxon>Bacteria</taxon>
        <taxon>Bacillati</taxon>
        <taxon>Bacillota</taxon>
        <taxon>Bacilli</taxon>
        <taxon>Bacillales</taxon>
        <taxon>Bacillaceae</taxon>
        <taxon>Priestia</taxon>
    </lineage>
</organism>
<keyword evidence="7 8" id="KW-0472">Membrane</keyword>
<keyword evidence="2 8" id="KW-0813">Transport</keyword>
<feature type="transmembrane region" description="Helical" evidence="9">
    <location>
        <begin position="282"/>
        <end position="303"/>
    </location>
</feature>
<feature type="transmembrane region" description="Helical" evidence="9">
    <location>
        <begin position="327"/>
        <end position="350"/>
    </location>
</feature>
<feature type="domain" description="PTS EIIC type-3" evidence="10">
    <location>
        <begin position="8"/>
        <end position="408"/>
    </location>
</feature>
<accession>A0A917AYK6</accession>
<dbReference type="InterPro" id="IPR003352">
    <property type="entry name" value="PTS_EIIC"/>
</dbReference>